<dbReference type="STRING" id="4540.A0A3L6RQ28"/>
<proteinExistence type="inferred from homology"/>
<accession>A0A3L6RQ28</accession>
<dbReference type="EMBL" id="PQIB02000007">
    <property type="protein sequence ID" value="RLN07809.1"/>
    <property type="molecule type" value="Genomic_DNA"/>
</dbReference>
<gene>
    <name evidence="4" type="ORF">C2845_PM11G20000</name>
</gene>
<dbReference type="AlphaFoldDB" id="A0A3L6RQ28"/>
<sequence length="161" mass="15755">MADGAGQVISTSLLLAVLFAASAATSWCAVAANAPTRGGSARQVAGGANDDGRGMLATSRFFLATAAATREIGQRACRTCSAAAGGAAGEEHRFKCCGGACTDVLASAGNCGACGRRCPFGRLCCGGRCPAVAYDAANCVSCGRACAAGTPCTYGMCGYAA</sequence>
<dbReference type="PANTHER" id="PTHR33227">
    <property type="entry name" value="STIGMA-SPECIFIC STIG1-LIKE PROTEIN 3"/>
    <property type="match status" value="1"/>
</dbReference>
<name>A0A3L6RQ28_PANMI</name>
<dbReference type="Pfam" id="PF04885">
    <property type="entry name" value="Stig1"/>
    <property type="match status" value="1"/>
</dbReference>
<dbReference type="PANTHER" id="PTHR33227:SF6">
    <property type="entry name" value="PROTEIN GRIM REAPER"/>
    <property type="match status" value="1"/>
</dbReference>
<comment type="caution">
    <text evidence="4">The sequence shown here is derived from an EMBL/GenBank/DDBJ whole genome shotgun (WGS) entry which is preliminary data.</text>
</comment>
<evidence type="ECO:0000313" key="4">
    <source>
        <dbReference type="EMBL" id="RLN07809.1"/>
    </source>
</evidence>
<feature type="signal peptide" evidence="3">
    <location>
        <begin position="1"/>
        <end position="24"/>
    </location>
</feature>
<organism evidence="4 5">
    <name type="scientific">Panicum miliaceum</name>
    <name type="common">Proso millet</name>
    <name type="synonym">Broomcorn millet</name>
    <dbReference type="NCBI Taxonomy" id="4540"/>
    <lineage>
        <taxon>Eukaryota</taxon>
        <taxon>Viridiplantae</taxon>
        <taxon>Streptophyta</taxon>
        <taxon>Embryophyta</taxon>
        <taxon>Tracheophyta</taxon>
        <taxon>Spermatophyta</taxon>
        <taxon>Magnoliopsida</taxon>
        <taxon>Liliopsida</taxon>
        <taxon>Poales</taxon>
        <taxon>Poaceae</taxon>
        <taxon>PACMAD clade</taxon>
        <taxon>Panicoideae</taxon>
        <taxon>Panicodae</taxon>
        <taxon>Paniceae</taxon>
        <taxon>Panicinae</taxon>
        <taxon>Panicum</taxon>
        <taxon>Panicum sect. Panicum</taxon>
    </lineage>
</organism>
<evidence type="ECO:0000256" key="1">
    <source>
        <dbReference type="ARBA" id="ARBA00006010"/>
    </source>
</evidence>
<evidence type="ECO:0000313" key="5">
    <source>
        <dbReference type="Proteomes" id="UP000275267"/>
    </source>
</evidence>
<protein>
    <submittedName>
        <fullName evidence="4">Stigma-specific STIG1-like protein 2</fullName>
    </submittedName>
</protein>
<feature type="chain" id="PRO_5018245935" evidence="3">
    <location>
        <begin position="25"/>
        <end position="161"/>
    </location>
</feature>
<reference evidence="5" key="1">
    <citation type="journal article" date="2019" name="Nat. Commun.">
        <title>The genome of broomcorn millet.</title>
        <authorList>
            <person name="Zou C."/>
            <person name="Miki D."/>
            <person name="Li D."/>
            <person name="Tang Q."/>
            <person name="Xiao L."/>
            <person name="Rajput S."/>
            <person name="Deng P."/>
            <person name="Jia W."/>
            <person name="Huang R."/>
            <person name="Zhang M."/>
            <person name="Sun Y."/>
            <person name="Hu J."/>
            <person name="Fu X."/>
            <person name="Schnable P.S."/>
            <person name="Li F."/>
            <person name="Zhang H."/>
            <person name="Feng B."/>
            <person name="Zhu X."/>
            <person name="Liu R."/>
            <person name="Schnable J.C."/>
            <person name="Zhu J.-K."/>
            <person name="Zhang H."/>
        </authorList>
    </citation>
    <scope>NUCLEOTIDE SEQUENCE [LARGE SCALE GENOMIC DNA]</scope>
</reference>
<keyword evidence="2 3" id="KW-0732">Signal</keyword>
<dbReference type="Proteomes" id="UP000275267">
    <property type="component" value="Unassembled WGS sequence"/>
</dbReference>
<evidence type="ECO:0000256" key="2">
    <source>
        <dbReference type="ARBA" id="ARBA00022729"/>
    </source>
</evidence>
<keyword evidence="5" id="KW-1185">Reference proteome</keyword>
<evidence type="ECO:0000256" key="3">
    <source>
        <dbReference type="SAM" id="SignalP"/>
    </source>
</evidence>
<comment type="similarity">
    <text evidence="1">Belongs to the STIG1 family.</text>
</comment>
<dbReference type="OrthoDB" id="2013942at2759"/>
<dbReference type="InterPro" id="IPR006969">
    <property type="entry name" value="Stig-like"/>
</dbReference>